<evidence type="ECO:0000256" key="8">
    <source>
        <dbReference type="ARBA" id="ARBA00046280"/>
    </source>
</evidence>
<evidence type="ECO:0000256" key="2">
    <source>
        <dbReference type="ARBA" id="ARBA00022448"/>
    </source>
</evidence>
<comment type="subcellular location">
    <subcellularLocation>
        <location evidence="8">Endomembrane system</location>
        <topology evidence="8">Single-pass type IV membrane protein</topology>
    </subcellularLocation>
    <subcellularLocation>
        <location evidence="1">Golgi apparatus membrane</location>
    </subcellularLocation>
</comment>
<dbReference type="InterPro" id="IPR000727">
    <property type="entry name" value="T_SNARE_dom"/>
</dbReference>
<dbReference type="PANTHER" id="PTHR12791">
    <property type="entry name" value="GOLGI SNARE BET1-RELATED"/>
    <property type="match status" value="1"/>
</dbReference>
<evidence type="ECO:0000256" key="1">
    <source>
        <dbReference type="ARBA" id="ARBA00004394"/>
    </source>
</evidence>
<dbReference type="Gene3D" id="1.20.5.110">
    <property type="match status" value="1"/>
</dbReference>
<keyword evidence="4" id="KW-0653">Protein transport</keyword>
<feature type="region of interest" description="Disordered" evidence="9">
    <location>
        <begin position="1"/>
        <end position="25"/>
    </location>
</feature>
<organism evidence="12 13">
    <name type="scientific">Coemansia erecta</name>
    <dbReference type="NCBI Taxonomy" id="147472"/>
    <lineage>
        <taxon>Eukaryota</taxon>
        <taxon>Fungi</taxon>
        <taxon>Fungi incertae sedis</taxon>
        <taxon>Zoopagomycota</taxon>
        <taxon>Kickxellomycotina</taxon>
        <taxon>Kickxellomycetes</taxon>
        <taxon>Kickxellales</taxon>
        <taxon>Kickxellaceae</taxon>
        <taxon>Coemansia</taxon>
    </lineage>
</organism>
<evidence type="ECO:0000256" key="3">
    <source>
        <dbReference type="ARBA" id="ARBA00022692"/>
    </source>
</evidence>
<dbReference type="Proteomes" id="UP001149813">
    <property type="component" value="Unassembled WGS sequence"/>
</dbReference>
<keyword evidence="2" id="KW-0813">Transport</keyword>
<dbReference type="AlphaFoldDB" id="A0A9W7Y1G2"/>
<dbReference type="InterPro" id="IPR039899">
    <property type="entry name" value="BET1_SNARE"/>
</dbReference>
<gene>
    <name evidence="12" type="ORF">LPJ53_003713</name>
</gene>
<comment type="caution">
    <text evidence="12">The sequence shown here is derived from an EMBL/GenBank/DDBJ whole genome shotgun (WGS) entry which is preliminary data.</text>
</comment>
<dbReference type="OrthoDB" id="3063237at2759"/>
<dbReference type="CDD" id="cd15853">
    <property type="entry name" value="SNARE_Bet1"/>
    <property type="match status" value="1"/>
</dbReference>
<evidence type="ECO:0000256" key="5">
    <source>
        <dbReference type="ARBA" id="ARBA00022989"/>
    </source>
</evidence>
<evidence type="ECO:0000256" key="6">
    <source>
        <dbReference type="ARBA" id="ARBA00023034"/>
    </source>
</evidence>
<dbReference type="GO" id="GO:0000139">
    <property type="term" value="C:Golgi membrane"/>
    <property type="evidence" value="ECO:0007669"/>
    <property type="project" value="UniProtKB-SubCell"/>
</dbReference>
<keyword evidence="13" id="KW-1185">Reference proteome</keyword>
<feature type="transmembrane region" description="Helical" evidence="10">
    <location>
        <begin position="90"/>
        <end position="109"/>
    </location>
</feature>
<sequence>MSRRNNRTPLNDDAGHGEAFELEQQNNEHLDSLAAKVSALHSVSLNIHDDVNDQNRMLDGTSDTFSRFGNMFDRTRNQLTHTLATANSRYLCYLTLILVFGVFSLYYIAKNLLTRSNDPSDLN</sequence>
<protein>
    <recommendedName>
        <fullName evidence="11">t-SNARE coiled-coil homology domain-containing protein</fullName>
    </recommendedName>
</protein>
<keyword evidence="7 10" id="KW-0472">Membrane</keyword>
<dbReference type="SUPFAM" id="SSF58038">
    <property type="entry name" value="SNARE fusion complex"/>
    <property type="match status" value="1"/>
</dbReference>
<dbReference type="GO" id="GO:0015031">
    <property type="term" value="P:protein transport"/>
    <property type="evidence" value="ECO:0007669"/>
    <property type="project" value="UniProtKB-KW"/>
</dbReference>
<evidence type="ECO:0000256" key="4">
    <source>
        <dbReference type="ARBA" id="ARBA00022927"/>
    </source>
</evidence>
<reference evidence="12" key="1">
    <citation type="submission" date="2022-07" db="EMBL/GenBank/DDBJ databases">
        <title>Phylogenomic reconstructions and comparative analyses of Kickxellomycotina fungi.</title>
        <authorList>
            <person name="Reynolds N.K."/>
            <person name="Stajich J.E."/>
            <person name="Barry K."/>
            <person name="Grigoriev I.V."/>
            <person name="Crous P."/>
            <person name="Smith M.E."/>
        </authorList>
    </citation>
    <scope>NUCLEOTIDE SEQUENCE</scope>
    <source>
        <strain evidence="12">NBRC 32514</strain>
    </source>
</reference>
<keyword evidence="5 10" id="KW-1133">Transmembrane helix</keyword>
<evidence type="ECO:0000256" key="10">
    <source>
        <dbReference type="SAM" id="Phobius"/>
    </source>
</evidence>
<accession>A0A9W7Y1G2</accession>
<evidence type="ECO:0000259" key="11">
    <source>
        <dbReference type="PROSITE" id="PS50192"/>
    </source>
</evidence>
<evidence type="ECO:0000313" key="13">
    <source>
        <dbReference type="Proteomes" id="UP001149813"/>
    </source>
</evidence>
<proteinExistence type="predicted"/>
<evidence type="ECO:0000256" key="7">
    <source>
        <dbReference type="ARBA" id="ARBA00023136"/>
    </source>
</evidence>
<evidence type="ECO:0000256" key="9">
    <source>
        <dbReference type="SAM" id="MobiDB-lite"/>
    </source>
</evidence>
<keyword evidence="3 10" id="KW-0812">Transmembrane</keyword>
<dbReference type="EMBL" id="JANBOJ010000148">
    <property type="protein sequence ID" value="KAJ1721800.1"/>
    <property type="molecule type" value="Genomic_DNA"/>
</dbReference>
<dbReference type="PROSITE" id="PS50192">
    <property type="entry name" value="T_SNARE"/>
    <property type="match status" value="1"/>
</dbReference>
<name>A0A9W7Y1G2_9FUNG</name>
<feature type="domain" description="T-SNARE coiled-coil homology" evidence="11">
    <location>
        <begin position="20"/>
        <end position="82"/>
    </location>
</feature>
<evidence type="ECO:0000313" key="12">
    <source>
        <dbReference type="EMBL" id="KAJ1721800.1"/>
    </source>
</evidence>
<keyword evidence="6" id="KW-0333">Golgi apparatus</keyword>